<organism evidence="1 2">
    <name type="scientific">Thauera chlorobenzoica</name>
    <dbReference type="NCBI Taxonomy" id="96773"/>
    <lineage>
        <taxon>Bacteria</taxon>
        <taxon>Pseudomonadati</taxon>
        <taxon>Pseudomonadota</taxon>
        <taxon>Betaproteobacteria</taxon>
        <taxon>Rhodocyclales</taxon>
        <taxon>Zoogloeaceae</taxon>
        <taxon>Thauera</taxon>
    </lineage>
</organism>
<dbReference type="AlphaFoldDB" id="A0A1H5Z5L3"/>
<protein>
    <submittedName>
        <fullName evidence="1">Uncharacterized protein</fullName>
    </submittedName>
</protein>
<dbReference type="KEGG" id="tcl:Tchl_3016"/>
<sequence length="178" mass="20278">MLDPARPSPQWLQRTILRARAYLDLICQQLRREVEGASEVGDIPDYPEAEHLCRVIHWATHAERAIERGDAVGAATAAMGAIQAAWQAEMVQGRVVVADGFKKRSGDKNRAEKVIRGRKKQVDETSERHRKIYADFIKVMNERPSVSKRVIYEKLGRENHLAWGRIRNIVSEQKKAAK</sequence>
<dbReference type="Proteomes" id="UP000185739">
    <property type="component" value="Chromosome"/>
</dbReference>
<accession>A0A1H5Z5L3</accession>
<name>A0A1H5Z5L3_9RHOO</name>
<dbReference type="EMBL" id="CP018839">
    <property type="protein sequence ID" value="APR05831.1"/>
    <property type="molecule type" value="Genomic_DNA"/>
</dbReference>
<keyword evidence="2" id="KW-1185">Reference proteome</keyword>
<evidence type="ECO:0000313" key="1">
    <source>
        <dbReference type="EMBL" id="APR05831.1"/>
    </source>
</evidence>
<proteinExistence type="predicted"/>
<reference evidence="1 2" key="1">
    <citation type="submission" date="2016-12" db="EMBL/GenBank/DDBJ databases">
        <title>Complete genome sequence of Thauera chlorobenzoica, a Betaproteobacterium degrading haloaromatics anaerobically to CO2 and halides.</title>
        <authorList>
            <person name="Goris T."/>
            <person name="Mergelsberg M."/>
            <person name="Boll M."/>
        </authorList>
    </citation>
    <scope>NUCLEOTIDE SEQUENCE [LARGE SCALE GENOMIC DNA]</scope>
    <source>
        <strain evidence="1 2">3CB1</strain>
    </source>
</reference>
<evidence type="ECO:0000313" key="2">
    <source>
        <dbReference type="Proteomes" id="UP000185739"/>
    </source>
</evidence>
<gene>
    <name evidence="1" type="ORF">Tchl_3016</name>
</gene>
<dbReference type="STRING" id="96773.Tchl_3016"/>